<feature type="compositionally biased region" description="Polar residues" evidence="1">
    <location>
        <begin position="83"/>
        <end position="100"/>
    </location>
</feature>
<organism evidence="3 4">
    <name type="scientific">Rhododendron griersonianum</name>
    <dbReference type="NCBI Taxonomy" id="479676"/>
    <lineage>
        <taxon>Eukaryota</taxon>
        <taxon>Viridiplantae</taxon>
        <taxon>Streptophyta</taxon>
        <taxon>Embryophyta</taxon>
        <taxon>Tracheophyta</taxon>
        <taxon>Spermatophyta</taxon>
        <taxon>Magnoliopsida</taxon>
        <taxon>eudicotyledons</taxon>
        <taxon>Gunneridae</taxon>
        <taxon>Pentapetalae</taxon>
        <taxon>asterids</taxon>
        <taxon>Ericales</taxon>
        <taxon>Ericaceae</taxon>
        <taxon>Ericoideae</taxon>
        <taxon>Rhodoreae</taxon>
        <taxon>Rhododendron</taxon>
    </lineage>
</organism>
<dbReference type="Proteomes" id="UP000823749">
    <property type="component" value="Chromosome 5"/>
</dbReference>
<sequence length="473" mass="52693">MDIALATHEELLLLSEVCSLADEFWESRLRVVFQLLFSAIKLGAKHPAISEHVILPCLRIIAQACSPPKPDATDKEPGMGKPASSSDENNLIPSAHSSAPVSGGKTVPESLEKSWDGSQKTQDIQLLSYSEWEKGASYLDFVRRQYKVCQAVKGGQRSRPQIYDYVALKYALRWKRLACKTKSEFTSFELGSWVTELVLSACSQSFRSEMCILISLLCGQSSSWRFWLLNFQMSLLPATLSAGENAAEYFEMLFKMIDSEDARLFLTVRGSLTTICELISREVGNVESLERSLHIDISQGFILHKLIELLGNFLEFILEQLCNLICPSKAEPVYLLVLNKAHTQEEFIKGSMTKNPCSSAEIGPLMGDVKNKICHQLDLLGLIEDDYGMELLVAGNIISLDLSIAQVYEQVWRKSNSQSSNTTTSSTFTLQSANAVTSARDCSTMTVTYHLQGLDGEATEGMIKEFEEDREES</sequence>
<dbReference type="InterPro" id="IPR045189">
    <property type="entry name" value="UBR4-like"/>
</dbReference>
<dbReference type="PANTHER" id="PTHR21725">
    <property type="entry name" value="E3 UBIQUITIN-PROTEIN LIGASE UBR4"/>
    <property type="match status" value="1"/>
</dbReference>
<comment type="caution">
    <text evidence="3">The sequence shown here is derived from an EMBL/GenBank/DDBJ whole genome shotgun (WGS) entry which is preliminary data.</text>
</comment>
<feature type="region of interest" description="Disordered" evidence="1">
    <location>
        <begin position="68"/>
        <end position="116"/>
    </location>
</feature>
<reference evidence="3" key="1">
    <citation type="submission" date="2020-08" db="EMBL/GenBank/DDBJ databases">
        <title>Plant Genome Project.</title>
        <authorList>
            <person name="Zhang R.-G."/>
        </authorList>
    </citation>
    <scope>NUCLEOTIDE SEQUENCE</scope>
    <source>
        <strain evidence="3">WSP0</strain>
        <tissue evidence="3">Leaf</tissue>
    </source>
</reference>
<dbReference type="InterPro" id="IPR025704">
    <property type="entry name" value="E3_Ub_ligase_UBR4_C"/>
</dbReference>
<evidence type="ECO:0000259" key="2">
    <source>
        <dbReference type="Pfam" id="PF13764"/>
    </source>
</evidence>
<dbReference type="EMBL" id="JACTNZ010000005">
    <property type="protein sequence ID" value="KAG5548963.1"/>
    <property type="molecule type" value="Genomic_DNA"/>
</dbReference>
<dbReference type="Pfam" id="PF13764">
    <property type="entry name" value="E3_UbLigase_R4"/>
    <property type="match status" value="1"/>
</dbReference>
<dbReference type="GO" id="GO:0005829">
    <property type="term" value="C:cytosol"/>
    <property type="evidence" value="ECO:0007669"/>
    <property type="project" value="TreeGrafter"/>
</dbReference>
<dbReference type="PANTHER" id="PTHR21725:SF1">
    <property type="entry name" value="E3 UBIQUITIN-PROTEIN LIGASE UBR4"/>
    <property type="match status" value="1"/>
</dbReference>
<dbReference type="GO" id="GO:0009506">
    <property type="term" value="C:plasmodesma"/>
    <property type="evidence" value="ECO:0007669"/>
    <property type="project" value="TreeGrafter"/>
</dbReference>
<protein>
    <recommendedName>
        <fullName evidence="2">E3 ubiquitin ligase UBR4 C-terminal domain-containing protein</fullName>
    </recommendedName>
</protein>
<dbReference type="AlphaFoldDB" id="A0AAV6K913"/>
<evidence type="ECO:0000313" key="4">
    <source>
        <dbReference type="Proteomes" id="UP000823749"/>
    </source>
</evidence>
<feature type="domain" description="E3 ubiquitin ligase UBR4 C-terminal" evidence="2">
    <location>
        <begin position="352"/>
        <end position="473"/>
    </location>
</feature>
<accession>A0AAV6K913</accession>
<dbReference type="GO" id="GO:0009926">
    <property type="term" value="P:auxin polar transport"/>
    <property type="evidence" value="ECO:0007669"/>
    <property type="project" value="TreeGrafter"/>
</dbReference>
<name>A0AAV6K913_9ERIC</name>
<proteinExistence type="predicted"/>
<evidence type="ECO:0000256" key="1">
    <source>
        <dbReference type="SAM" id="MobiDB-lite"/>
    </source>
</evidence>
<evidence type="ECO:0000313" key="3">
    <source>
        <dbReference type="EMBL" id="KAG5548963.1"/>
    </source>
</evidence>
<keyword evidence="4" id="KW-1185">Reference proteome</keyword>
<gene>
    <name evidence="3" type="ORF">RHGRI_014363</name>
</gene>